<gene>
    <name evidence="1" type="ORF">BOTBODRAFT_92601</name>
</gene>
<dbReference type="EMBL" id="KL198070">
    <property type="protein sequence ID" value="KDQ10184.1"/>
    <property type="molecule type" value="Genomic_DNA"/>
</dbReference>
<name>A0A067M3N7_BOTB1</name>
<feature type="non-terminal residue" evidence="1">
    <location>
        <position position="74"/>
    </location>
</feature>
<accession>A0A067M3N7</accession>
<dbReference type="HOGENOM" id="CLU_102301_4_2_1"/>
<dbReference type="InParanoid" id="A0A067M3N7"/>
<evidence type="ECO:0000313" key="2">
    <source>
        <dbReference type="Proteomes" id="UP000027195"/>
    </source>
</evidence>
<proteinExistence type="predicted"/>
<reference evidence="2" key="1">
    <citation type="journal article" date="2014" name="Proc. Natl. Acad. Sci. U.S.A.">
        <title>Extensive sampling of basidiomycete genomes demonstrates inadequacy of the white-rot/brown-rot paradigm for wood decay fungi.</title>
        <authorList>
            <person name="Riley R."/>
            <person name="Salamov A.A."/>
            <person name="Brown D.W."/>
            <person name="Nagy L.G."/>
            <person name="Floudas D."/>
            <person name="Held B.W."/>
            <person name="Levasseur A."/>
            <person name="Lombard V."/>
            <person name="Morin E."/>
            <person name="Otillar R."/>
            <person name="Lindquist E.A."/>
            <person name="Sun H."/>
            <person name="LaButti K.M."/>
            <person name="Schmutz J."/>
            <person name="Jabbour D."/>
            <person name="Luo H."/>
            <person name="Baker S.E."/>
            <person name="Pisabarro A.G."/>
            <person name="Walton J.D."/>
            <person name="Blanchette R.A."/>
            <person name="Henrissat B."/>
            <person name="Martin F."/>
            <person name="Cullen D."/>
            <person name="Hibbett D.S."/>
            <person name="Grigoriev I.V."/>
        </authorList>
    </citation>
    <scope>NUCLEOTIDE SEQUENCE [LARGE SCALE GENOMIC DNA]</scope>
    <source>
        <strain evidence="2">FD-172 SS1</strain>
    </source>
</reference>
<protein>
    <submittedName>
        <fullName evidence="1">Uncharacterized protein</fullName>
    </submittedName>
</protein>
<sequence>LVNEGLVHGITLTDGAAEFCESCARANLVAKGFPKEHSSDRASAIGELIHLDLWGPAQVESLGGKKYYVSFMDD</sequence>
<dbReference type="OrthoDB" id="7691805at2759"/>
<dbReference type="PANTHER" id="PTHR42648:SF28">
    <property type="entry name" value="TRANSPOSON-ENCODED PROTEIN WITH RIBONUCLEASE H-LIKE AND RETROVIRUS ZINC FINGER-LIKE DOMAINS"/>
    <property type="match status" value="1"/>
</dbReference>
<dbReference type="Proteomes" id="UP000027195">
    <property type="component" value="Unassembled WGS sequence"/>
</dbReference>
<dbReference type="AlphaFoldDB" id="A0A067M3N7"/>
<dbReference type="PANTHER" id="PTHR42648">
    <property type="entry name" value="TRANSPOSASE, PUTATIVE-RELATED"/>
    <property type="match status" value="1"/>
</dbReference>
<organism evidence="1 2">
    <name type="scientific">Botryobasidium botryosum (strain FD-172 SS1)</name>
    <dbReference type="NCBI Taxonomy" id="930990"/>
    <lineage>
        <taxon>Eukaryota</taxon>
        <taxon>Fungi</taxon>
        <taxon>Dikarya</taxon>
        <taxon>Basidiomycota</taxon>
        <taxon>Agaricomycotina</taxon>
        <taxon>Agaricomycetes</taxon>
        <taxon>Cantharellales</taxon>
        <taxon>Botryobasidiaceae</taxon>
        <taxon>Botryobasidium</taxon>
    </lineage>
</organism>
<dbReference type="InterPro" id="IPR039537">
    <property type="entry name" value="Retrotran_Ty1/copia-like"/>
</dbReference>
<evidence type="ECO:0000313" key="1">
    <source>
        <dbReference type="EMBL" id="KDQ10184.1"/>
    </source>
</evidence>
<feature type="non-terminal residue" evidence="1">
    <location>
        <position position="1"/>
    </location>
</feature>
<keyword evidence="2" id="KW-1185">Reference proteome</keyword>